<evidence type="ECO:0000313" key="1">
    <source>
        <dbReference type="EMBL" id="KXB90747.1"/>
    </source>
</evidence>
<sequence>MRSLFFMRNISKGVYRMRSSLDITIFKNGDINICKGSMYNILWEDYVFYRDCANHAWRKGNKHDDFLASRYERAAWVTLVYFFDSIIEQWLLTLMAEEPILSASRWQKCLFILQSQYTQEDINQYDFSRLQQQVMHWEKQKIMLLEQVSWETLEEMEEVIDSFFSFIEQQGTLYRFPIETKETKSVVEKISSLFHRRDHI</sequence>
<name>A0A134CF80_9FIRM</name>
<dbReference type="AlphaFoldDB" id="A0A134CF80"/>
<dbReference type="PATRIC" id="fig|1588748.3.peg.1131"/>
<comment type="caution">
    <text evidence="1">The sequence shown here is derived from an EMBL/GenBank/DDBJ whole genome shotgun (WGS) entry which is preliminary data.</text>
</comment>
<gene>
    <name evidence="1" type="ORF">HMPREF3182_01172</name>
</gene>
<protein>
    <submittedName>
        <fullName evidence="1">Uncharacterized protein</fullName>
    </submittedName>
</protein>
<organism evidence="1 2">
    <name type="scientific">Megasphaera hutchinsoni</name>
    <dbReference type="NCBI Taxonomy" id="1588748"/>
    <lineage>
        <taxon>Bacteria</taxon>
        <taxon>Bacillati</taxon>
        <taxon>Bacillota</taxon>
        <taxon>Negativicutes</taxon>
        <taxon>Veillonellales</taxon>
        <taxon>Veillonellaceae</taxon>
        <taxon>Megasphaera</taxon>
    </lineage>
</organism>
<proteinExistence type="predicted"/>
<accession>A0A134CF80</accession>
<evidence type="ECO:0000313" key="2">
    <source>
        <dbReference type="Proteomes" id="UP000070160"/>
    </source>
</evidence>
<dbReference type="Proteomes" id="UP000070160">
    <property type="component" value="Unassembled WGS sequence"/>
</dbReference>
<keyword evidence="2" id="KW-1185">Reference proteome</keyword>
<dbReference type="EMBL" id="LSDT01000044">
    <property type="protein sequence ID" value="KXB90747.1"/>
    <property type="molecule type" value="Genomic_DNA"/>
</dbReference>
<reference evidence="2" key="1">
    <citation type="submission" date="2016-01" db="EMBL/GenBank/DDBJ databases">
        <authorList>
            <person name="Mitreva M."/>
            <person name="Pepin K.H."/>
            <person name="Mihindukulasuriya K.A."/>
            <person name="Fulton R."/>
            <person name="Fronick C."/>
            <person name="O'Laughlin M."/>
            <person name="Miner T."/>
            <person name="Herter B."/>
            <person name="Rosa B.A."/>
            <person name="Cordes M."/>
            <person name="Tomlinson C."/>
            <person name="Wollam A."/>
            <person name="Palsikar V.B."/>
            <person name="Mardis E.R."/>
            <person name="Wilson R.K."/>
        </authorList>
    </citation>
    <scope>NUCLEOTIDE SEQUENCE [LARGE SCALE GENOMIC DNA]</scope>
    <source>
        <strain evidence="2">KA00182</strain>
    </source>
</reference>
<dbReference type="STRING" id="1588748.HMPREF3182_01172"/>